<feature type="compositionally biased region" description="Basic and acidic residues" evidence="1">
    <location>
        <begin position="1"/>
        <end position="15"/>
    </location>
</feature>
<sequence length="101" mass="10893">MAAKPWETRLMEKSQSDQSETTPTSKILSSRKKHEILGATSGQSPEEQCYHENLSKASVSSSFCTSATPASGFTGLTSEGTEDSSHTRPSYMNLTKSTKAT</sequence>
<organism evidence="2 4">
    <name type="scientific">Punica granatum</name>
    <name type="common">Pomegranate</name>
    <dbReference type="NCBI Taxonomy" id="22663"/>
    <lineage>
        <taxon>Eukaryota</taxon>
        <taxon>Viridiplantae</taxon>
        <taxon>Streptophyta</taxon>
        <taxon>Embryophyta</taxon>
        <taxon>Tracheophyta</taxon>
        <taxon>Spermatophyta</taxon>
        <taxon>Magnoliopsida</taxon>
        <taxon>eudicotyledons</taxon>
        <taxon>Gunneridae</taxon>
        <taxon>Pentapetalae</taxon>
        <taxon>rosids</taxon>
        <taxon>malvids</taxon>
        <taxon>Myrtales</taxon>
        <taxon>Lythraceae</taxon>
        <taxon>Punica</taxon>
    </lineage>
</organism>
<evidence type="ECO:0000256" key="1">
    <source>
        <dbReference type="SAM" id="MobiDB-lite"/>
    </source>
</evidence>
<evidence type="ECO:0000313" key="4">
    <source>
        <dbReference type="Proteomes" id="UP000197138"/>
    </source>
</evidence>
<reference evidence="2" key="2">
    <citation type="submission" date="2017-06" db="EMBL/GenBank/DDBJ databases">
        <title>The pomegranate genome and the genomics of punicalagin biosynthesis.</title>
        <authorList>
            <person name="Xu C."/>
        </authorList>
    </citation>
    <scope>NUCLEOTIDE SEQUENCE [LARGE SCALE GENOMIC DNA]</scope>
    <source>
        <tissue evidence="2">Fresh leaf</tissue>
    </source>
</reference>
<proteinExistence type="predicted"/>
<reference evidence="3 5" key="3">
    <citation type="submission" date="2017-11" db="EMBL/GenBank/DDBJ databases">
        <title>De-novo sequencing of pomegranate (Punica granatum L.) genome.</title>
        <authorList>
            <person name="Akparov Z."/>
            <person name="Amiraslanov A."/>
            <person name="Hajiyeva S."/>
            <person name="Abbasov M."/>
            <person name="Kaur K."/>
            <person name="Hamwieh A."/>
            <person name="Solovyev V."/>
            <person name="Salamov A."/>
            <person name="Braich B."/>
            <person name="Kosarev P."/>
            <person name="Mahmoud A."/>
            <person name="Hajiyev E."/>
            <person name="Babayeva S."/>
            <person name="Izzatullayeva V."/>
            <person name="Mammadov A."/>
            <person name="Mammadov A."/>
            <person name="Sharifova S."/>
            <person name="Ojaghi J."/>
            <person name="Eynullazada K."/>
            <person name="Bayramov B."/>
            <person name="Abdulazimova A."/>
            <person name="Shahmuradov I."/>
        </authorList>
    </citation>
    <scope>NUCLEOTIDE SEQUENCE [LARGE SCALE GENOMIC DNA]</scope>
    <source>
        <strain evidence="3">AG2017</strain>
        <strain evidence="5">cv. AG2017</strain>
        <tissue evidence="3">Leaf</tissue>
    </source>
</reference>
<dbReference type="Proteomes" id="UP000197138">
    <property type="component" value="Unassembled WGS sequence"/>
</dbReference>
<evidence type="ECO:0000313" key="5">
    <source>
        <dbReference type="Proteomes" id="UP000233551"/>
    </source>
</evidence>
<dbReference type="EMBL" id="PGOL01006636">
    <property type="protein sequence ID" value="PKI33399.1"/>
    <property type="molecule type" value="Genomic_DNA"/>
</dbReference>
<reference evidence="4" key="1">
    <citation type="journal article" date="2017" name="Plant J.">
        <title>The pomegranate (Punica granatum L.) genome and the genomics of punicalagin biosynthesis.</title>
        <authorList>
            <person name="Qin G."/>
            <person name="Xu C."/>
            <person name="Ming R."/>
            <person name="Tang H."/>
            <person name="Guyot R."/>
            <person name="Kramer E.M."/>
            <person name="Hu Y."/>
            <person name="Yi X."/>
            <person name="Qi Y."/>
            <person name="Xu X."/>
            <person name="Gao Z."/>
            <person name="Pan H."/>
            <person name="Jian J."/>
            <person name="Tian Y."/>
            <person name="Yue Z."/>
            <person name="Xu Y."/>
        </authorList>
    </citation>
    <scope>NUCLEOTIDE SEQUENCE [LARGE SCALE GENOMIC DNA]</scope>
    <source>
        <strain evidence="4">cv. Dabenzi</strain>
    </source>
</reference>
<feature type="compositionally biased region" description="Polar residues" evidence="1">
    <location>
        <begin position="87"/>
        <end position="101"/>
    </location>
</feature>
<feature type="compositionally biased region" description="Polar residues" evidence="1">
    <location>
        <begin position="61"/>
        <end position="79"/>
    </location>
</feature>
<keyword evidence="5" id="KW-1185">Reference proteome</keyword>
<accession>A0A218WFA8</accession>
<feature type="compositionally biased region" description="Polar residues" evidence="1">
    <location>
        <begin position="16"/>
        <end position="28"/>
    </location>
</feature>
<comment type="caution">
    <text evidence="2">The sequence shown here is derived from an EMBL/GenBank/DDBJ whole genome shotgun (WGS) entry which is preliminary data.</text>
</comment>
<dbReference type="AlphaFoldDB" id="A0A218WFA8"/>
<evidence type="ECO:0000313" key="3">
    <source>
        <dbReference type="EMBL" id="PKI33399.1"/>
    </source>
</evidence>
<protein>
    <submittedName>
        <fullName evidence="2">Uncharacterized protein</fullName>
    </submittedName>
</protein>
<feature type="region of interest" description="Disordered" evidence="1">
    <location>
        <begin position="61"/>
        <end position="101"/>
    </location>
</feature>
<dbReference type="Proteomes" id="UP000233551">
    <property type="component" value="Unassembled WGS sequence"/>
</dbReference>
<dbReference type="EMBL" id="MTKT01004609">
    <property type="protein sequence ID" value="OWM70901.1"/>
    <property type="molecule type" value="Genomic_DNA"/>
</dbReference>
<feature type="region of interest" description="Disordered" evidence="1">
    <location>
        <begin position="1"/>
        <end position="49"/>
    </location>
</feature>
<name>A0A218WFA8_PUNGR</name>
<evidence type="ECO:0000313" key="2">
    <source>
        <dbReference type="EMBL" id="OWM70901.1"/>
    </source>
</evidence>
<gene>
    <name evidence="2" type="ORF">CDL15_Pgr014574</name>
    <name evidence="3" type="ORF">CRG98_046207</name>
</gene>